<comment type="caution">
    <text evidence="1">The sequence shown here is derived from an EMBL/GenBank/DDBJ whole genome shotgun (WGS) entry which is preliminary data.</text>
</comment>
<gene>
    <name evidence="1" type="ORF">MRB53_006922</name>
</gene>
<organism evidence="1 2">
    <name type="scientific">Persea americana</name>
    <name type="common">Avocado</name>
    <dbReference type="NCBI Taxonomy" id="3435"/>
    <lineage>
        <taxon>Eukaryota</taxon>
        <taxon>Viridiplantae</taxon>
        <taxon>Streptophyta</taxon>
        <taxon>Embryophyta</taxon>
        <taxon>Tracheophyta</taxon>
        <taxon>Spermatophyta</taxon>
        <taxon>Magnoliopsida</taxon>
        <taxon>Magnoliidae</taxon>
        <taxon>Laurales</taxon>
        <taxon>Lauraceae</taxon>
        <taxon>Persea</taxon>
    </lineage>
</organism>
<proteinExistence type="predicted"/>
<evidence type="ECO:0000313" key="2">
    <source>
        <dbReference type="Proteomes" id="UP001234297"/>
    </source>
</evidence>
<dbReference type="Proteomes" id="UP001234297">
    <property type="component" value="Chromosome 2"/>
</dbReference>
<protein>
    <submittedName>
        <fullName evidence="1">Uncharacterized protein</fullName>
    </submittedName>
</protein>
<evidence type="ECO:0000313" key="1">
    <source>
        <dbReference type="EMBL" id="KAJ8645174.1"/>
    </source>
</evidence>
<sequence length="102" mass="10862">MSKAVSHPLHISRSMGKVTRTVSSLVGKDSIGEFLRNPGPSLTLFGAHALPDASQVATAVSLHRSKSVRSLLGSLSLSIHLFSSVMCYSWKSVGFQGDKACF</sequence>
<reference evidence="1 2" key="1">
    <citation type="journal article" date="2022" name="Hortic Res">
        <title>A haplotype resolved chromosomal level avocado genome allows analysis of novel avocado genes.</title>
        <authorList>
            <person name="Nath O."/>
            <person name="Fletcher S.J."/>
            <person name="Hayward A."/>
            <person name="Shaw L.M."/>
            <person name="Masouleh A.K."/>
            <person name="Furtado A."/>
            <person name="Henry R.J."/>
            <person name="Mitter N."/>
        </authorList>
    </citation>
    <scope>NUCLEOTIDE SEQUENCE [LARGE SCALE GENOMIC DNA]</scope>
    <source>
        <strain evidence="2">cv. Hass</strain>
    </source>
</reference>
<keyword evidence="2" id="KW-1185">Reference proteome</keyword>
<name>A0ACC2MHI7_PERAE</name>
<accession>A0ACC2MHI7</accession>
<dbReference type="EMBL" id="CM056810">
    <property type="protein sequence ID" value="KAJ8645174.1"/>
    <property type="molecule type" value="Genomic_DNA"/>
</dbReference>